<dbReference type="InterPro" id="IPR000300">
    <property type="entry name" value="IPPc"/>
</dbReference>
<keyword evidence="5" id="KW-0677">Repeat</keyword>
<evidence type="ECO:0000256" key="6">
    <source>
        <dbReference type="ARBA" id="ARBA00022801"/>
    </source>
</evidence>
<reference evidence="11 12" key="1">
    <citation type="journal article" date="2011" name="Science">
        <title>The Selaginella genome identifies genetic changes associated with the evolution of vascular plants.</title>
        <authorList>
            <person name="Banks J.A."/>
            <person name="Nishiyama T."/>
            <person name="Hasebe M."/>
            <person name="Bowman J.L."/>
            <person name="Gribskov M."/>
            <person name="dePamphilis C."/>
            <person name="Albert V.A."/>
            <person name="Aono N."/>
            <person name="Aoyama T."/>
            <person name="Ambrose B.A."/>
            <person name="Ashton N.W."/>
            <person name="Axtell M.J."/>
            <person name="Barker E."/>
            <person name="Barker M.S."/>
            <person name="Bennetzen J.L."/>
            <person name="Bonawitz N.D."/>
            <person name="Chapple C."/>
            <person name="Cheng C."/>
            <person name="Correa L.G."/>
            <person name="Dacre M."/>
            <person name="DeBarry J."/>
            <person name="Dreyer I."/>
            <person name="Elias M."/>
            <person name="Engstrom E.M."/>
            <person name="Estelle M."/>
            <person name="Feng L."/>
            <person name="Finet C."/>
            <person name="Floyd S.K."/>
            <person name="Frommer W.B."/>
            <person name="Fujita T."/>
            <person name="Gramzow L."/>
            <person name="Gutensohn M."/>
            <person name="Harholt J."/>
            <person name="Hattori M."/>
            <person name="Heyl A."/>
            <person name="Hirai T."/>
            <person name="Hiwatashi Y."/>
            <person name="Ishikawa M."/>
            <person name="Iwata M."/>
            <person name="Karol K.G."/>
            <person name="Koehler B."/>
            <person name="Kolukisaoglu U."/>
            <person name="Kubo M."/>
            <person name="Kurata T."/>
            <person name="Lalonde S."/>
            <person name="Li K."/>
            <person name="Li Y."/>
            <person name="Litt A."/>
            <person name="Lyons E."/>
            <person name="Manning G."/>
            <person name="Maruyama T."/>
            <person name="Michael T.P."/>
            <person name="Mikami K."/>
            <person name="Miyazaki S."/>
            <person name="Morinaga S."/>
            <person name="Murata T."/>
            <person name="Mueller-Roeber B."/>
            <person name="Nelson D.R."/>
            <person name="Obara M."/>
            <person name="Oguri Y."/>
            <person name="Olmstead R.G."/>
            <person name="Onodera N."/>
            <person name="Petersen B.L."/>
            <person name="Pils B."/>
            <person name="Prigge M."/>
            <person name="Rensing S.A."/>
            <person name="Riano-Pachon D.M."/>
            <person name="Roberts A.W."/>
            <person name="Sato Y."/>
            <person name="Scheller H.V."/>
            <person name="Schulz B."/>
            <person name="Schulz C."/>
            <person name="Shakirov E.V."/>
            <person name="Shibagaki N."/>
            <person name="Shinohara N."/>
            <person name="Shippen D.E."/>
            <person name="Soerensen I."/>
            <person name="Sotooka R."/>
            <person name="Sugimoto N."/>
            <person name="Sugita M."/>
            <person name="Sumikawa N."/>
            <person name="Tanurdzic M."/>
            <person name="Theissen G."/>
            <person name="Ulvskov P."/>
            <person name="Wakazuki S."/>
            <person name="Weng J.K."/>
            <person name="Willats W.W."/>
            <person name="Wipf D."/>
            <person name="Wolf P.G."/>
            <person name="Yang L."/>
            <person name="Zimmer A.D."/>
            <person name="Zhu Q."/>
            <person name="Mitros T."/>
            <person name="Hellsten U."/>
            <person name="Loque D."/>
            <person name="Otillar R."/>
            <person name="Salamov A."/>
            <person name="Schmutz J."/>
            <person name="Shapiro H."/>
            <person name="Lindquist E."/>
            <person name="Lucas S."/>
            <person name="Rokhsar D."/>
            <person name="Grigoriev I.V."/>
        </authorList>
    </citation>
    <scope>NUCLEOTIDE SEQUENCE [LARGE SCALE GENOMIC DNA]</scope>
</reference>
<dbReference type="GO" id="GO:0046872">
    <property type="term" value="F:metal ion binding"/>
    <property type="evidence" value="ECO:0007669"/>
    <property type="project" value="UniProtKB-KW"/>
</dbReference>
<keyword evidence="4" id="KW-0479">Metal-binding</keyword>
<dbReference type="SUPFAM" id="SSF56219">
    <property type="entry name" value="DNase I-like"/>
    <property type="match status" value="1"/>
</dbReference>
<feature type="region of interest" description="Disordered" evidence="9">
    <location>
        <begin position="1"/>
        <end position="28"/>
    </location>
</feature>
<dbReference type="InterPro" id="IPR015943">
    <property type="entry name" value="WD40/YVTN_repeat-like_dom_sf"/>
</dbReference>
<dbReference type="Gene3D" id="2.130.10.10">
    <property type="entry name" value="YVTN repeat-like/Quinoprotein amine dehydrogenase"/>
    <property type="match status" value="1"/>
</dbReference>
<keyword evidence="8" id="KW-0832">Ubl conjugation</keyword>
<evidence type="ECO:0000259" key="10">
    <source>
        <dbReference type="SMART" id="SM00128"/>
    </source>
</evidence>
<dbReference type="STRING" id="88036.D8RKV1"/>
<dbReference type="InterPro" id="IPR056455">
    <property type="entry name" value="Ig-like_IP5PC_F"/>
</dbReference>
<dbReference type="AlphaFoldDB" id="D8RKV1"/>
<protein>
    <recommendedName>
        <fullName evidence="10">Inositol polyphosphate-related phosphatase domain-containing protein</fullName>
    </recommendedName>
</protein>
<keyword evidence="12" id="KW-1185">Reference proteome</keyword>
<evidence type="ECO:0000313" key="11">
    <source>
        <dbReference type="EMBL" id="EFJ27510.1"/>
    </source>
</evidence>
<dbReference type="InterPro" id="IPR056454">
    <property type="entry name" value="Beta-prop_IP5PC_F"/>
</dbReference>
<dbReference type="InterPro" id="IPR036691">
    <property type="entry name" value="Endo/exonu/phosph_ase_sf"/>
</dbReference>
<dbReference type="FunFam" id="3.60.10.10:FF:000011">
    <property type="entry name" value="Type II inositol polyphosphate 5-phosphatase 15"/>
    <property type="match status" value="1"/>
</dbReference>
<feature type="domain" description="Inositol polyphosphate-related phosphatase" evidence="10">
    <location>
        <begin position="451"/>
        <end position="809"/>
    </location>
</feature>
<evidence type="ECO:0000256" key="9">
    <source>
        <dbReference type="SAM" id="MobiDB-lite"/>
    </source>
</evidence>
<dbReference type="PANTHER" id="PTHR11200:SF300">
    <property type="entry name" value="TYPE II INOSITOL 1,4,5-TRISPHOSPHATE 5-PHOSPHATASE"/>
    <property type="match status" value="1"/>
</dbReference>
<accession>D8RKV1</accession>
<dbReference type="OMA" id="QWDRNGN"/>
<keyword evidence="7" id="KW-0460">Magnesium</keyword>
<evidence type="ECO:0000256" key="1">
    <source>
        <dbReference type="ARBA" id="ARBA00001946"/>
    </source>
</evidence>
<sequence>MKRSSEFIAGGGKGVYKPPLRGPVDPDRPVPFDLRPSPMRTNQPARALTCTGSSVWLACDGALKVWDVANAMSHGSGGDGNPPDDIDAAAFTYMGVEGMTLCLVADAANKLVWSGHRDGKVRAWSTEELVRSRRRTEPSLCWIAHRSPVLSMVITTYGELWTGSDGGAIRAWPWETTSHALCRAEEETMSAASLMARSYVDLRARGTAAGATSLANTDVYFLLSEHANGRVWSGGPLALAIWDARTRDVLKVFGPSVQSEFSSPDISPVRDSMWDDDVRSSMSKASKKEKAGTLSFFQRVIGAADAVRRAASGGQGGDDSKKVDALVAAVDGTVWGGYPSGMIIQWDGLGNRLQATIFIPVPVRSLCAVGTRIWVGYADGRIQVLADTGKVLGVWIAHSAAIVHMEKCGSFVFTMALHGGIRGWNIGSPCPIDGILQIEMQSKAETYTQERTFKILAGTWNVAEEKASLKSMQMWLASATHAGVVFVGLQETEMSAGAIAMAAAKETVGLQEKSSANGQWWLDNLGAALGENQDFVRVGSRQLAGILIGVWVRNELIPFVGEIDAAAVPCGFGRALGNKGGVGVKILLYRRTFCFLSSHLAAHMDAVGRRNADFEHIYHQMKFGRSSGGSGTCLSRYNFTELLALGKEVVSETVIEAMMPDLADADMIVWVGDFNYRIDDLAYEDAIDLISSRQWEVLLPKDQLRIEMTGGRVFQGMREGPLRFQPTYKFDKGYSNPLGYDSSEKKRIPAWCDRVIFRDSYDGTEAKKKFNLSHPVSASVISYDACMDALDSDHKPVRCLLNVDIAVINEAARRRAFCELMLNNPHVQKWMDQLNSIPETVVSTNKIILEDGVPSILKAINESSRQCVVFELRCEGDPAEATVSAAARVTVRAGFGLPPWLQVTPASGMIPPKGSMEINLKFMNVLPDEFMEGGGPAFGLDNRGKAVNLVFSYKGSLSSSCKRYQVAVSSPSVGQGSQDREPKFRLQRSNVLASRLNSEDTKDLLLL</sequence>
<dbReference type="SUPFAM" id="SSF50978">
    <property type="entry name" value="WD40 repeat-like"/>
    <property type="match status" value="1"/>
</dbReference>
<proteinExistence type="inferred from homology"/>
<dbReference type="SMART" id="SM00128">
    <property type="entry name" value="IPPc"/>
    <property type="match status" value="1"/>
</dbReference>
<dbReference type="KEGG" id="smo:SELMODRAFT_95831"/>
<dbReference type="FunCoup" id="D8RKV1">
    <property type="interactions" value="706"/>
</dbReference>
<dbReference type="Pfam" id="PF22669">
    <property type="entry name" value="Exo_endo_phos2"/>
    <property type="match status" value="1"/>
</dbReference>
<comment type="cofactor">
    <cofactor evidence="1">
        <name>Mg(2+)</name>
        <dbReference type="ChEBI" id="CHEBI:18420"/>
    </cofactor>
</comment>
<evidence type="ECO:0000256" key="5">
    <source>
        <dbReference type="ARBA" id="ARBA00022737"/>
    </source>
</evidence>
<evidence type="ECO:0000256" key="4">
    <source>
        <dbReference type="ARBA" id="ARBA00022723"/>
    </source>
</evidence>
<dbReference type="InParanoid" id="D8RKV1"/>
<dbReference type="GO" id="GO:0046856">
    <property type="term" value="P:phosphatidylinositol dephosphorylation"/>
    <property type="evidence" value="ECO:0007669"/>
    <property type="project" value="InterPro"/>
</dbReference>
<dbReference type="Gramene" id="EFJ27510">
    <property type="protein sequence ID" value="EFJ27510"/>
    <property type="gene ID" value="SELMODRAFT_95831"/>
</dbReference>
<dbReference type="Pfam" id="PF23754">
    <property type="entry name" value="Beta-prop_IP5PC_F"/>
    <property type="match status" value="1"/>
</dbReference>
<organism evidence="12">
    <name type="scientific">Selaginella moellendorffii</name>
    <name type="common">Spikemoss</name>
    <dbReference type="NCBI Taxonomy" id="88036"/>
    <lineage>
        <taxon>Eukaryota</taxon>
        <taxon>Viridiplantae</taxon>
        <taxon>Streptophyta</taxon>
        <taxon>Embryophyta</taxon>
        <taxon>Tracheophyta</taxon>
        <taxon>Lycopodiopsida</taxon>
        <taxon>Selaginellales</taxon>
        <taxon>Selaginellaceae</taxon>
        <taxon>Selaginella</taxon>
    </lineage>
</organism>
<dbReference type="Proteomes" id="UP000001514">
    <property type="component" value="Unassembled WGS sequence"/>
</dbReference>
<keyword evidence="6" id="KW-0378">Hydrolase</keyword>
<comment type="similarity">
    <text evidence="2">Belongs to the inositol polyphosphate 5-phosphatase family.</text>
</comment>
<dbReference type="Gene3D" id="3.60.10.10">
    <property type="entry name" value="Endonuclease/exonuclease/phosphatase"/>
    <property type="match status" value="1"/>
</dbReference>
<evidence type="ECO:0000313" key="12">
    <source>
        <dbReference type="Proteomes" id="UP000001514"/>
    </source>
</evidence>
<gene>
    <name evidence="11" type="ORF">SELMODRAFT_95831</name>
</gene>
<keyword evidence="3" id="KW-1017">Isopeptide bond</keyword>
<evidence type="ECO:0000256" key="3">
    <source>
        <dbReference type="ARBA" id="ARBA00022499"/>
    </source>
</evidence>
<evidence type="ECO:0000256" key="8">
    <source>
        <dbReference type="ARBA" id="ARBA00022843"/>
    </source>
</evidence>
<dbReference type="InterPro" id="IPR036322">
    <property type="entry name" value="WD40_repeat_dom_sf"/>
</dbReference>
<evidence type="ECO:0000256" key="2">
    <source>
        <dbReference type="ARBA" id="ARBA00010768"/>
    </source>
</evidence>
<dbReference type="PANTHER" id="PTHR11200">
    <property type="entry name" value="INOSITOL 5-PHOSPHATASE"/>
    <property type="match status" value="1"/>
</dbReference>
<dbReference type="GO" id="GO:0004439">
    <property type="term" value="F:phosphatidylinositol-4,5-bisphosphate 5-phosphatase activity"/>
    <property type="evidence" value="ECO:0000318"/>
    <property type="project" value="GO_Central"/>
</dbReference>
<dbReference type="GO" id="GO:0009846">
    <property type="term" value="P:pollen germination"/>
    <property type="evidence" value="ECO:0007669"/>
    <property type="project" value="UniProtKB-ARBA"/>
</dbReference>
<name>D8RKV1_SELML</name>
<dbReference type="eggNOG" id="KOG0565">
    <property type="taxonomic scope" value="Eukaryota"/>
</dbReference>
<evidence type="ECO:0000256" key="7">
    <source>
        <dbReference type="ARBA" id="ARBA00022842"/>
    </source>
</evidence>
<dbReference type="EMBL" id="GL377582">
    <property type="protein sequence ID" value="EFJ27510.1"/>
    <property type="molecule type" value="Genomic_DNA"/>
</dbReference>
<dbReference type="InterPro" id="IPR046985">
    <property type="entry name" value="IP5"/>
</dbReference>
<dbReference type="HOGENOM" id="CLU_004721_0_1_1"/>
<dbReference type="Pfam" id="PF23755">
    <property type="entry name" value="Ig-like_IP5PC_F"/>
    <property type="match status" value="1"/>
</dbReference>